<dbReference type="InterPro" id="IPR011701">
    <property type="entry name" value="MFS"/>
</dbReference>
<gene>
    <name evidence="7" type="ORF">I2H38_16020</name>
</gene>
<evidence type="ECO:0000313" key="8">
    <source>
        <dbReference type="Proteomes" id="UP000599312"/>
    </source>
</evidence>
<feature type="transmembrane region" description="Helical" evidence="5">
    <location>
        <begin position="291"/>
        <end position="311"/>
    </location>
</feature>
<keyword evidence="8" id="KW-1185">Reference proteome</keyword>
<feature type="transmembrane region" description="Helical" evidence="5">
    <location>
        <begin position="199"/>
        <end position="223"/>
    </location>
</feature>
<keyword evidence="2 5" id="KW-1133">Transmembrane helix</keyword>
<sequence length="448" mass="46346">MNSSLALIWTITAATTLLQAANGLLQALMPLRMQAEGLSIASIGIVAATYGLGFSTGCFLAPAFIRHVGYIRAFASLAAVAAVVVLAMTQAHTTLAWALLRGVIGMTFACIFTVTDGWISARAMSSHRGRILSFYMICTKLALMVSPLGIALGSIDADGFFMAVSAVMSLSLLPIAATTTEEPPPPRSVSIRVRSLFKAAPSAVVGAFAVGLINGPVIAITPVFGVSIGLSQDKAAALLFALQAGSLSMQYPLGWLSDRADRRYIIAGLAGGTTLVSLLILLTSASGAQNLILLSFALWGGLALCIYSVCVAHACDIVDPGQIISTVGTLLFSWAVGVTVGPLLGAWAMDMMGPKGLFIYSTVVSFILTIFVVIRIRQMPRPAAKGGFVEVSPTGAAEAAISARAEKNAADEGVKAPSEMTRNPANCDSTPQLAPISASATAKSDTSS</sequence>
<protein>
    <submittedName>
        <fullName evidence="7">MFS transporter</fullName>
    </submittedName>
</protein>
<feature type="compositionally biased region" description="Polar residues" evidence="4">
    <location>
        <begin position="420"/>
        <end position="432"/>
    </location>
</feature>
<dbReference type="Gene3D" id="1.20.1250.20">
    <property type="entry name" value="MFS general substrate transporter like domains"/>
    <property type="match status" value="2"/>
</dbReference>
<keyword evidence="3 5" id="KW-0472">Membrane</keyword>
<dbReference type="InterPro" id="IPR047200">
    <property type="entry name" value="MFS_YcaD-like"/>
</dbReference>
<organism evidence="7 8">
    <name type="scientific">Microvirga alba</name>
    <dbReference type="NCBI Taxonomy" id="2791025"/>
    <lineage>
        <taxon>Bacteria</taxon>
        <taxon>Pseudomonadati</taxon>
        <taxon>Pseudomonadota</taxon>
        <taxon>Alphaproteobacteria</taxon>
        <taxon>Hyphomicrobiales</taxon>
        <taxon>Methylobacteriaceae</taxon>
        <taxon>Microvirga</taxon>
    </lineage>
</organism>
<dbReference type="SUPFAM" id="SSF103473">
    <property type="entry name" value="MFS general substrate transporter"/>
    <property type="match status" value="1"/>
</dbReference>
<feature type="domain" description="Major facilitator superfamily (MFS) profile" evidence="6">
    <location>
        <begin position="195"/>
        <end position="448"/>
    </location>
</feature>
<dbReference type="GO" id="GO:0005886">
    <property type="term" value="C:plasma membrane"/>
    <property type="evidence" value="ECO:0007669"/>
    <property type="project" value="TreeGrafter"/>
</dbReference>
<name>A0A931BP75_9HYPH</name>
<dbReference type="InterPro" id="IPR020846">
    <property type="entry name" value="MFS_dom"/>
</dbReference>
<feature type="transmembrane region" description="Helical" evidence="5">
    <location>
        <begin position="70"/>
        <end position="89"/>
    </location>
</feature>
<feature type="transmembrane region" description="Helical" evidence="5">
    <location>
        <begin position="357"/>
        <end position="376"/>
    </location>
</feature>
<dbReference type="PROSITE" id="PS50850">
    <property type="entry name" value="MFS"/>
    <property type="match status" value="1"/>
</dbReference>
<feature type="compositionally biased region" description="Basic and acidic residues" evidence="4">
    <location>
        <begin position="404"/>
        <end position="414"/>
    </location>
</feature>
<dbReference type="EMBL" id="JADQDO010000008">
    <property type="protein sequence ID" value="MBF9234882.1"/>
    <property type="molecule type" value="Genomic_DNA"/>
</dbReference>
<feature type="compositionally biased region" description="Low complexity" evidence="4">
    <location>
        <begin position="437"/>
        <end position="448"/>
    </location>
</feature>
<feature type="region of interest" description="Disordered" evidence="4">
    <location>
        <begin position="402"/>
        <end position="448"/>
    </location>
</feature>
<feature type="transmembrane region" description="Helical" evidence="5">
    <location>
        <begin position="131"/>
        <end position="153"/>
    </location>
</feature>
<evidence type="ECO:0000256" key="2">
    <source>
        <dbReference type="ARBA" id="ARBA00022989"/>
    </source>
</evidence>
<dbReference type="RefSeq" id="WP_196272862.1">
    <property type="nucleotide sequence ID" value="NZ_JADQDO010000008.1"/>
</dbReference>
<evidence type="ECO:0000256" key="4">
    <source>
        <dbReference type="SAM" id="MobiDB-lite"/>
    </source>
</evidence>
<feature type="transmembrane region" description="Helical" evidence="5">
    <location>
        <begin position="265"/>
        <end position="285"/>
    </location>
</feature>
<comment type="caution">
    <text evidence="7">The sequence shown here is derived from an EMBL/GenBank/DDBJ whole genome shotgun (WGS) entry which is preliminary data.</text>
</comment>
<dbReference type="Proteomes" id="UP000599312">
    <property type="component" value="Unassembled WGS sequence"/>
</dbReference>
<keyword evidence="1 5" id="KW-0812">Transmembrane</keyword>
<feature type="transmembrane region" description="Helical" evidence="5">
    <location>
        <begin position="323"/>
        <end position="345"/>
    </location>
</feature>
<dbReference type="PANTHER" id="PTHR23521:SF3">
    <property type="entry name" value="MFS TRANSPORTER"/>
    <property type="match status" value="1"/>
</dbReference>
<accession>A0A931BP75</accession>
<evidence type="ECO:0000259" key="6">
    <source>
        <dbReference type="PROSITE" id="PS50850"/>
    </source>
</evidence>
<evidence type="ECO:0000313" key="7">
    <source>
        <dbReference type="EMBL" id="MBF9234882.1"/>
    </source>
</evidence>
<dbReference type="InterPro" id="IPR036259">
    <property type="entry name" value="MFS_trans_sf"/>
</dbReference>
<reference evidence="7" key="1">
    <citation type="submission" date="2020-11" db="EMBL/GenBank/DDBJ databases">
        <authorList>
            <person name="Kim M.K."/>
        </authorList>
    </citation>
    <scope>NUCLEOTIDE SEQUENCE</scope>
    <source>
        <strain evidence="7">BT350</strain>
    </source>
</reference>
<proteinExistence type="predicted"/>
<evidence type="ECO:0000256" key="3">
    <source>
        <dbReference type="ARBA" id="ARBA00023136"/>
    </source>
</evidence>
<dbReference type="CDD" id="cd17477">
    <property type="entry name" value="MFS_YcaD_like"/>
    <property type="match status" value="1"/>
</dbReference>
<dbReference type="PANTHER" id="PTHR23521">
    <property type="entry name" value="TRANSPORTER MFS SUPERFAMILY"/>
    <property type="match status" value="1"/>
</dbReference>
<evidence type="ECO:0000256" key="5">
    <source>
        <dbReference type="SAM" id="Phobius"/>
    </source>
</evidence>
<dbReference type="AlphaFoldDB" id="A0A931BP75"/>
<feature type="transmembrane region" description="Helical" evidence="5">
    <location>
        <begin position="39"/>
        <end position="63"/>
    </location>
</feature>
<evidence type="ECO:0000256" key="1">
    <source>
        <dbReference type="ARBA" id="ARBA00022692"/>
    </source>
</evidence>
<dbReference type="GO" id="GO:0022857">
    <property type="term" value="F:transmembrane transporter activity"/>
    <property type="evidence" value="ECO:0007669"/>
    <property type="project" value="InterPro"/>
</dbReference>
<feature type="transmembrane region" description="Helical" evidence="5">
    <location>
        <begin position="95"/>
        <end position="119"/>
    </location>
</feature>
<dbReference type="Pfam" id="PF07690">
    <property type="entry name" value="MFS_1"/>
    <property type="match status" value="1"/>
</dbReference>